<dbReference type="Proteomes" id="UP000027442">
    <property type="component" value="Unassembled WGS sequence"/>
</dbReference>
<dbReference type="EMBL" id="JNGW01000047">
    <property type="protein sequence ID" value="KDR52711.1"/>
    <property type="molecule type" value="Genomic_DNA"/>
</dbReference>
<organism evidence="2 3">
    <name type="scientific">Hoylesella loescheii DSM 19665 = JCM 12249 = ATCC 15930</name>
    <dbReference type="NCBI Taxonomy" id="1122985"/>
    <lineage>
        <taxon>Bacteria</taxon>
        <taxon>Pseudomonadati</taxon>
        <taxon>Bacteroidota</taxon>
        <taxon>Bacteroidia</taxon>
        <taxon>Bacteroidales</taxon>
        <taxon>Prevotellaceae</taxon>
        <taxon>Hoylesella</taxon>
    </lineage>
</organism>
<accession>A0A069QSA6</accession>
<evidence type="ECO:0000313" key="2">
    <source>
        <dbReference type="EMBL" id="KDR52711.1"/>
    </source>
</evidence>
<name>A0A069QSA6_HOYLO</name>
<feature type="transmembrane region" description="Helical" evidence="1">
    <location>
        <begin position="122"/>
        <end position="143"/>
    </location>
</feature>
<keyword evidence="1" id="KW-0812">Transmembrane</keyword>
<comment type="caution">
    <text evidence="2">The sequence shown here is derived from an EMBL/GenBank/DDBJ whole genome shotgun (WGS) entry which is preliminary data.</text>
</comment>
<proteinExistence type="predicted"/>
<reference evidence="2 3" key="1">
    <citation type="submission" date="2013-08" db="EMBL/GenBank/DDBJ databases">
        <authorList>
            <person name="Weinstock G."/>
            <person name="Sodergren E."/>
            <person name="Wylie T."/>
            <person name="Fulton L."/>
            <person name="Fulton R."/>
            <person name="Fronick C."/>
            <person name="O'Laughlin M."/>
            <person name="Godfrey J."/>
            <person name="Miner T."/>
            <person name="Herter B."/>
            <person name="Appelbaum E."/>
            <person name="Cordes M."/>
            <person name="Lek S."/>
            <person name="Wollam A."/>
            <person name="Pepin K.H."/>
            <person name="Palsikar V.B."/>
            <person name="Mitreva M."/>
            <person name="Wilson R.K."/>
        </authorList>
    </citation>
    <scope>NUCLEOTIDE SEQUENCE [LARGE SCALE GENOMIC DNA]</scope>
    <source>
        <strain evidence="2 3">ATCC 15930</strain>
    </source>
</reference>
<dbReference type="HOGENOM" id="CLU_1785165_0_0_10"/>
<evidence type="ECO:0000256" key="1">
    <source>
        <dbReference type="SAM" id="Phobius"/>
    </source>
</evidence>
<dbReference type="RefSeq" id="WP_018966976.1">
    <property type="nucleotide sequence ID" value="NZ_KB899212.1"/>
</dbReference>
<keyword evidence="1" id="KW-0472">Membrane</keyword>
<keyword evidence="3" id="KW-1185">Reference proteome</keyword>
<dbReference type="PATRIC" id="fig|1122985.7.peg.1255"/>
<evidence type="ECO:0000313" key="3">
    <source>
        <dbReference type="Proteomes" id="UP000027442"/>
    </source>
</evidence>
<keyword evidence="1" id="KW-1133">Transmembrane helix</keyword>
<protein>
    <submittedName>
        <fullName evidence="2">Uncharacterized protein</fullName>
    </submittedName>
</protein>
<dbReference type="AlphaFoldDB" id="A0A069QSA6"/>
<sequence length="145" mass="16405">METSILWYQPARLSEQDVIIHNGERVEDALKCAEHFGLIKQQADFVLKKNSPWCGKVRNFFFMKGNLDAKDELGRTMSFMYITDLPNPKEALKHDLELAGLGLASSSENCLNRNSRLTTFQIALISIAILTIVTLIIYSLSIIDK</sequence>
<gene>
    <name evidence="2" type="ORF">HMPREF1991_01209</name>
</gene>